<dbReference type="EMBL" id="CM056811">
    <property type="protein sequence ID" value="KAJ8637551.1"/>
    <property type="molecule type" value="Genomic_DNA"/>
</dbReference>
<name>A0ACC2LWT8_PERAE</name>
<evidence type="ECO:0000313" key="2">
    <source>
        <dbReference type="Proteomes" id="UP001234297"/>
    </source>
</evidence>
<comment type="caution">
    <text evidence="1">The sequence shown here is derived from an EMBL/GenBank/DDBJ whole genome shotgun (WGS) entry which is preliminary data.</text>
</comment>
<protein>
    <submittedName>
        <fullName evidence="1">Uncharacterized protein</fullName>
    </submittedName>
</protein>
<organism evidence="1 2">
    <name type="scientific">Persea americana</name>
    <name type="common">Avocado</name>
    <dbReference type="NCBI Taxonomy" id="3435"/>
    <lineage>
        <taxon>Eukaryota</taxon>
        <taxon>Viridiplantae</taxon>
        <taxon>Streptophyta</taxon>
        <taxon>Embryophyta</taxon>
        <taxon>Tracheophyta</taxon>
        <taxon>Spermatophyta</taxon>
        <taxon>Magnoliopsida</taxon>
        <taxon>Magnoliidae</taxon>
        <taxon>Laurales</taxon>
        <taxon>Lauraceae</taxon>
        <taxon>Persea</taxon>
    </lineage>
</organism>
<gene>
    <name evidence="1" type="ORF">MRB53_011818</name>
</gene>
<sequence length="112" mass="12680">MGQELRGLSVKDLQNLETKLEMSLRGVRMKKGNVIHEENVELYEKVNLLREENTELHKKVSAIRELDDGANQSSSLPNGFTNGEDLNVPVNLQLSQPQQQINDTPARAMKLR</sequence>
<evidence type="ECO:0000313" key="1">
    <source>
        <dbReference type="EMBL" id="KAJ8637551.1"/>
    </source>
</evidence>
<reference evidence="1 2" key="1">
    <citation type="journal article" date="2022" name="Hortic Res">
        <title>A haplotype resolved chromosomal level avocado genome allows analysis of novel avocado genes.</title>
        <authorList>
            <person name="Nath O."/>
            <person name="Fletcher S.J."/>
            <person name="Hayward A."/>
            <person name="Shaw L.M."/>
            <person name="Masouleh A.K."/>
            <person name="Furtado A."/>
            <person name="Henry R.J."/>
            <person name="Mitter N."/>
        </authorList>
    </citation>
    <scope>NUCLEOTIDE SEQUENCE [LARGE SCALE GENOMIC DNA]</scope>
    <source>
        <strain evidence="2">cv. Hass</strain>
    </source>
</reference>
<accession>A0ACC2LWT8</accession>
<proteinExistence type="predicted"/>
<dbReference type="Proteomes" id="UP001234297">
    <property type="component" value="Chromosome 3"/>
</dbReference>
<keyword evidence="2" id="KW-1185">Reference proteome</keyword>